<name>A0ABQ3ESF8_9ACTN</name>
<dbReference type="PANTHER" id="PTHR33745">
    <property type="entry name" value="RSBT ANTAGONIST PROTEIN RSBS-RELATED"/>
    <property type="match status" value="1"/>
</dbReference>
<organism evidence="2 3">
    <name type="scientific">Streptomyces cirratus</name>
    <dbReference type="NCBI Taxonomy" id="68187"/>
    <lineage>
        <taxon>Bacteria</taxon>
        <taxon>Bacillati</taxon>
        <taxon>Actinomycetota</taxon>
        <taxon>Actinomycetes</taxon>
        <taxon>Kitasatosporales</taxon>
        <taxon>Streptomycetaceae</taxon>
        <taxon>Streptomyces</taxon>
    </lineage>
</organism>
<dbReference type="InterPro" id="IPR051932">
    <property type="entry name" value="Bact_StressResp_Reg"/>
</dbReference>
<sequence length="143" mass="14954">MSAHSGTPSGAHSCAVPILRLGDVLVTGLLNELDDKSAVAFAQELTERISADRARGVLIDISRLEIIDSFVARNLMELTGMARLLGARVIVAGMRPPVAITLVELGLELTGVETALHAEQGMAALGWVQAPQPREGAPHDAAG</sequence>
<dbReference type="Proteomes" id="UP000642673">
    <property type="component" value="Unassembled WGS sequence"/>
</dbReference>
<evidence type="ECO:0000313" key="2">
    <source>
        <dbReference type="EMBL" id="GHB51930.1"/>
    </source>
</evidence>
<dbReference type="InterPro" id="IPR002645">
    <property type="entry name" value="STAS_dom"/>
</dbReference>
<reference evidence="3" key="1">
    <citation type="journal article" date="2019" name="Int. J. Syst. Evol. Microbiol.">
        <title>The Global Catalogue of Microorganisms (GCM) 10K type strain sequencing project: providing services to taxonomists for standard genome sequencing and annotation.</title>
        <authorList>
            <consortium name="The Broad Institute Genomics Platform"/>
            <consortium name="The Broad Institute Genome Sequencing Center for Infectious Disease"/>
            <person name="Wu L."/>
            <person name="Ma J."/>
        </authorList>
    </citation>
    <scope>NUCLEOTIDE SEQUENCE [LARGE SCALE GENOMIC DNA]</scope>
    <source>
        <strain evidence="3">JCM 4738</strain>
    </source>
</reference>
<dbReference type="PANTHER" id="PTHR33745:SF1">
    <property type="entry name" value="RSBT ANTAGONIST PROTEIN RSBS"/>
    <property type="match status" value="1"/>
</dbReference>
<evidence type="ECO:0000259" key="1">
    <source>
        <dbReference type="PROSITE" id="PS50801"/>
    </source>
</evidence>
<accession>A0ABQ3ESF8</accession>
<comment type="caution">
    <text evidence="2">The sequence shown here is derived from an EMBL/GenBank/DDBJ whole genome shotgun (WGS) entry which is preliminary data.</text>
</comment>
<dbReference type="Gene3D" id="3.30.750.24">
    <property type="entry name" value="STAS domain"/>
    <property type="match status" value="1"/>
</dbReference>
<dbReference type="SUPFAM" id="SSF52091">
    <property type="entry name" value="SpoIIaa-like"/>
    <property type="match status" value="1"/>
</dbReference>
<protein>
    <submittedName>
        <fullName evidence="2">Anti-anti-sigma factor</fullName>
    </submittedName>
</protein>
<proteinExistence type="predicted"/>
<dbReference type="PROSITE" id="PS50801">
    <property type="entry name" value="STAS"/>
    <property type="match status" value="1"/>
</dbReference>
<feature type="domain" description="STAS" evidence="1">
    <location>
        <begin position="23"/>
        <end position="125"/>
    </location>
</feature>
<dbReference type="CDD" id="cd07041">
    <property type="entry name" value="STAS_RsbR_RsbS_like"/>
    <property type="match status" value="1"/>
</dbReference>
<gene>
    <name evidence="2" type="ORF">GCM10010347_22220</name>
</gene>
<keyword evidence="3" id="KW-1185">Reference proteome</keyword>
<dbReference type="InterPro" id="IPR036513">
    <property type="entry name" value="STAS_dom_sf"/>
</dbReference>
<evidence type="ECO:0000313" key="3">
    <source>
        <dbReference type="Proteomes" id="UP000642673"/>
    </source>
</evidence>
<dbReference type="RefSeq" id="WP_190183881.1">
    <property type="nucleotide sequence ID" value="NZ_BMVP01000003.1"/>
</dbReference>
<dbReference type="Pfam" id="PF01740">
    <property type="entry name" value="STAS"/>
    <property type="match status" value="1"/>
</dbReference>
<dbReference type="EMBL" id="BMVP01000003">
    <property type="protein sequence ID" value="GHB51930.1"/>
    <property type="molecule type" value="Genomic_DNA"/>
</dbReference>